<sequence length="58" mass="6080">MKHLLLAISMLFSSAFATYAAADDIDVCIQAVVDPITGAVICLDIDLPNLPVLPGLPL</sequence>
<dbReference type="AlphaFoldDB" id="A0AAI9DFH4"/>
<feature type="signal peptide" evidence="1">
    <location>
        <begin position="1"/>
        <end position="22"/>
    </location>
</feature>
<accession>A0AAI9DFH4</accession>
<keyword evidence="1" id="KW-0732">Signal</keyword>
<protein>
    <submittedName>
        <fullName evidence="2">Uncharacterized protein</fullName>
    </submittedName>
</protein>
<evidence type="ECO:0000256" key="1">
    <source>
        <dbReference type="SAM" id="SignalP"/>
    </source>
</evidence>
<proteinExistence type="predicted"/>
<evidence type="ECO:0000313" key="2">
    <source>
        <dbReference type="EMBL" id="EMJ5135968.1"/>
    </source>
</evidence>
<name>A0AAI9DFH4_PROST</name>
<dbReference type="EMBL" id="ABMABF030000015">
    <property type="protein sequence ID" value="EMJ5135968.1"/>
    <property type="molecule type" value="Genomic_DNA"/>
</dbReference>
<comment type="caution">
    <text evidence="2">The sequence shown here is derived from an EMBL/GenBank/DDBJ whole genome shotgun (WGS) entry which is preliminary data.</text>
</comment>
<organism evidence="2">
    <name type="scientific">Providencia stuartii</name>
    <dbReference type="NCBI Taxonomy" id="588"/>
    <lineage>
        <taxon>Bacteria</taxon>
        <taxon>Pseudomonadati</taxon>
        <taxon>Pseudomonadota</taxon>
        <taxon>Gammaproteobacteria</taxon>
        <taxon>Enterobacterales</taxon>
        <taxon>Morganellaceae</taxon>
        <taxon>Providencia</taxon>
    </lineage>
</organism>
<feature type="chain" id="PRO_5042514366" evidence="1">
    <location>
        <begin position="23"/>
        <end position="58"/>
    </location>
</feature>
<reference evidence="2" key="1">
    <citation type="submission" date="2024-02" db="EMBL/GenBank/DDBJ databases">
        <authorList>
            <consortium name="Clinical and Environmental Microbiology Branch: Whole genome sequencing antimicrobial resistance pathogens in the healthcare setting"/>
        </authorList>
    </citation>
    <scope>NUCLEOTIDE SEQUENCE</scope>
    <source>
        <strain evidence="2">2021GO-0154</strain>
    </source>
</reference>
<gene>
    <name evidence="2" type="ORF">RG298_003746</name>
</gene>